<accession>A0A699GR64</accession>
<dbReference type="InterPro" id="IPR013103">
    <property type="entry name" value="RVT_2"/>
</dbReference>
<organism evidence="4">
    <name type="scientific">Tanacetum cinerariifolium</name>
    <name type="common">Dalmatian daisy</name>
    <name type="synonym">Chrysanthemum cinerariifolium</name>
    <dbReference type="NCBI Taxonomy" id="118510"/>
    <lineage>
        <taxon>Eukaryota</taxon>
        <taxon>Viridiplantae</taxon>
        <taxon>Streptophyta</taxon>
        <taxon>Embryophyta</taxon>
        <taxon>Tracheophyta</taxon>
        <taxon>Spermatophyta</taxon>
        <taxon>Magnoliopsida</taxon>
        <taxon>eudicotyledons</taxon>
        <taxon>Gunneridae</taxon>
        <taxon>Pentapetalae</taxon>
        <taxon>asterids</taxon>
        <taxon>campanulids</taxon>
        <taxon>Asterales</taxon>
        <taxon>Asteraceae</taxon>
        <taxon>Asteroideae</taxon>
        <taxon>Anthemideae</taxon>
        <taxon>Anthemidinae</taxon>
        <taxon>Tanacetum</taxon>
    </lineage>
</organism>
<keyword evidence="1" id="KW-0175">Coiled coil</keyword>
<dbReference type="GO" id="GO:0015074">
    <property type="term" value="P:DNA integration"/>
    <property type="evidence" value="ECO:0007669"/>
    <property type="project" value="InterPro"/>
</dbReference>
<gene>
    <name evidence="4" type="ORF">Tci_159443</name>
</gene>
<dbReference type="PANTHER" id="PTHR11439:SF495">
    <property type="entry name" value="REVERSE TRANSCRIPTASE, RNA-DEPENDENT DNA POLYMERASE-RELATED"/>
    <property type="match status" value="1"/>
</dbReference>
<dbReference type="Gene3D" id="3.30.420.10">
    <property type="entry name" value="Ribonuclease H-like superfamily/Ribonuclease H"/>
    <property type="match status" value="1"/>
</dbReference>
<dbReference type="SUPFAM" id="SSF53098">
    <property type="entry name" value="Ribonuclease H-like"/>
    <property type="match status" value="1"/>
</dbReference>
<feature type="region of interest" description="Disordered" evidence="2">
    <location>
        <begin position="259"/>
        <end position="278"/>
    </location>
</feature>
<feature type="compositionally biased region" description="Low complexity" evidence="2">
    <location>
        <begin position="442"/>
        <end position="454"/>
    </location>
</feature>
<feature type="compositionally biased region" description="Low complexity" evidence="2">
    <location>
        <begin position="294"/>
        <end position="304"/>
    </location>
</feature>
<dbReference type="EMBL" id="BKCJ010037191">
    <property type="protein sequence ID" value="GEV87466.1"/>
    <property type="molecule type" value="Genomic_DNA"/>
</dbReference>
<feature type="coiled-coil region" evidence="1">
    <location>
        <begin position="190"/>
        <end position="224"/>
    </location>
</feature>
<dbReference type="InterPro" id="IPR043502">
    <property type="entry name" value="DNA/RNA_pol_sf"/>
</dbReference>
<dbReference type="CDD" id="cd09272">
    <property type="entry name" value="RNase_HI_RT_Ty1"/>
    <property type="match status" value="1"/>
</dbReference>
<evidence type="ECO:0000259" key="3">
    <source>
        <dbReference type="PROSITE" id="PS50994"/>
    </source>
</evidence>
<dbReference type="GO" id="GO:0003676">
    <property type="term" value="F:nucleic acid binding"/>
    <property type="evidence" value="ECO:0007669"/>
    <property type="project" value="InterPro"/>
</dbReference>
<feature type="domain" description="Integrase catalytic" evidence="3">
    <location>
        <begin position="392"/>
        <end position="571"/>
    </location>
</feature>
<dbReference type="InterPro" id="IPR036397">
    <property type="entry name" value="RNaseH_sf"/>
</dbReference>
<dbReference type="Pfam" id="PF14223">
    <property type="entry name" value="Retrotran_gag_2"/>
    <property type="match status" value="1"/>
</dbReference>
<dbReference type="PROSITE" id="PS50994">
    <property type="entry name" value="INTEGRASE"/>
    <property type="match status" value="1"/>
</dbReference>
<comment type="caution">
    <text evidence="4">The sequence shown here is derived from an EMBL/GenBank/DDBJ whole genome shotgun (WGS) entry which is preliminary data.</text>
</comment>
<evidence type="ECO:0000313" key="4">
    <source>
        <dbReference type="EMBL" id="GEV87466.1"/>
    </source>
</evidence>
<dbReference type="Pfam" id="PF07727">
    <property type="entry name" value="RVT_2"/>
    <property type="match status" value="1"/>
</dbReference>
<feature type="region of interest" description="Disordered" evidence="2">
    <location>
        <begin position="294"/>
        <end position="339"/>
    </location>
</feature>
<proteinExistence type="predicted"/>
<dbReference type="InterPro" id="IPR001584">
    <property type="entry name" value="Integrase_cat-core"/>
</dbReference>
<dbReference type="SUPFAM" id="SSF56672">
    <property type="entry name" value="DNA/RNA polymerases"/>
    <property type="match status" value="1"/>
</dbReference>
<name>A0A699GR64_TANCI</name>
<sequence length="962" mass="109917">MNGDAPASIASVSGGAEVAIPPKTTEQKIARRNELKAKSTLLLAIPDEYLLKFHGIKDAKTLWEAIKTRFGGNKEFKKMQKTILKQQYENFAASRSKGLDKTYDRMGYDWIYQAKEGPIDFALMAFSSSSSSSSDTERKIMNKDNIEIIAYQLGLESLEARIVVHQKNEAVFEEDIAFLKYDVKVRNNSITELKNQLEESLKEKDDLKLKLEKFKTSFKNLTNLINSQISPKDKTRLGYDSLLNERDLNNKSDVFESAFDSSVNESEEDNNQANDRYKADDSIFKSTISETVTSVHETKTSTSKTSKKSMEKPKSIRPSAPIIKDLESDSDDDCEIRPSIEQNKPSHAKINFVKSDENTRKSVIEQHTYKQAKNLRIRKFVLNNEGKDTGQREVRPVWNNAQRVNHLNFSNNLTHPHPRRNFVPTAVITNSGKVPVNTAKQSSPRAATSTSTARYVNTAATRPTAYDGKQVLPYRLSREVDLLHLEEVLKEFCQMKGIKREFSVARTPQQNRVAKRKNRTLIEAARTMLADLLLPTIFWAEAVNTACYVQNRVVVIKPHNKPPYELLIGRSLNLDFMRPFGCPVTILNTLDHLGKFEGKADEGFCTQSSNDNDADEAPGKRDDGDRINQINFGLCIIYGFIVYRIDIKSAFLYGIIEEEVYVCQPLGFEDLHFPNKVYKVEKSLYDLYQAPRAWYETLSTYLLENRFRRGTIDKTLFIKNDKDDILLVHVYVDDIIFGSTKKSTANTLMEPNKALIKDAKAEDVDVLLYRSMIGSLMYLTASRPDIMFTICACARFQVTPKTSHLYAVKRIFRYLKGQPKLGIWKSTTKGCQFLCKMLISWKCKKQTIVANSTTEAEYVAATSCCGQVLWIQNQMLDYGLNFMNTKIYIDNESTIYIVRNPVFHSKTKHIEIRHYFIRDSYEKRLIQVIKIHTYHNVADLLTKAFNVSRFNFLVASIGLLNL</sequence>
<evidence type="ECO:0000256" key="2">
    <source>
        <dbReference type="SAM" id="MobiDB-lite"/>
    </source>
</evidence>
<evidence type="ECO:0000256" key="1">
    <source>
        <dbReference type="SAM" id="Coils"/>
    </source>
</evidence>
<dbReference type="PANTHER" id="PTHR11439">
    <property type="entry name" value="GAG-POL-RELATED RETROTRANSPOSON"/>
    <property type="match status" value="1"/>
</dbReference>
<protein>
    <recommendedName>
        <fullName evidence="3">Integrase catalytic domain-containing protein</fullName>
    </recommendedName>
</protein>
<feature type="region of interest" description="Disordered" evidence="2">
    <location>
        <begin position="435"/>
        <end position="455"/>
    </location>
</feature>
<dbReference type="AlphaFoldDB" id="A0A699GR64"/>
<reference evidence="4" key="1">
    <citation type="journal article" date="2019" name="Sci. Rep.">
        <title>Draft genome of Tanacetum cinerariifolium, the natural source of mosquito coil.</title>
        <authorList>
            <person name="Yamashiro T."/>
            <person name="Shiraishi A."/>
            <person name="Satake H."/>
            <person name="Nakayama K."/>
        </authorList>
    </citation>
    <scope>NUCLEOTIDE SEQUENCE</scope>
</reference>
<dbReference type="InterPro" id="IPR012337">
    <property type="entry name" value="RNaseH-like_sf"/>
</dbReference>